<feature type="transmembrane region" description="Helical" evidence="1">
    <location>
        <begin position="150"/>
        <end position="171"/>
    </location>
</feature>
<protein>
    <recommendedName>
        <fullName evidence="4">TIGR00267 family protein</fullName>
    </recommendedName>
</protein>
<feature type="transmembrane region" description="Helical" evidence="1">
    <location>
        <begin position="60"/>
        <end position="84"/>
    </location>
</feature>
<dbReference type="AlphaFoldDB" id="A0AAF0IAJ5"/>
<gene>
    <name evidence="2" type="ORF">OdinLCB4_006195</name>
</gene>
<keyword evidence="1" id="KW-1133">Transmembrane helix</keyword>
<evidence type="ECO:0000313" key="2">
    <source>
        <dbReference type="EMBL" id="WEU40058.1"/>
    </source>
</evidence>
<reference evidence="2" key="1">
    <citation type="journal article" date="2017" name="Nature">
        <title>Asgard archaea illuminate the origin of eukaryotic cellular complexity.</title>
        <authorList>
            <person name="Zaremba-Niedzwiedzka K."/>
            <person name="Caceres E.F."/>
            <person name="Saw J.H."/>
            <person name="Backstrom D."/>
            <person name="Juzokaite L."/>
            <person name="Vancaester E."/>
            <person name="Seitz K.W."/>
            <person name="Anantharaman K."/>
            <person name="Starnawski P."/>
            <person name="Kjeldsen K.U."/>
            <person name="Scott M.B."/>
            <person name="Nunoura T."/>
            <person name="Banfield J.F."/>
            <person name="Schramm A."/>
            <person name="Baker B.J."/>
            <person name="Spang A."/>
            <person name="Ettema T.J.G."/>
        </authorList>
    </citation>
    <scope>NUCLEOTIDE SEQUENCE</scope>
    <source>
        <strain evidence="2">LCB_4</strain>
    </source>
</reference>
<keyword evidence="1" id="KW-0472">Membrane</keyword>
<organism evidence="2 3">
    <name type="scientific">Odinarchaeota yellowstonii (strain LCB_4)</name>
    <dbReference type="NCBI Taxonomy" id="1841599"/>
    <lineage>
        <taxon>Archaea</taxon>
        <taxon>Promethearchaeati</taxon>
        <taxon>Candidatus Odinarchaeota</taxon>
        <taxon>Candidatus Odinarchaeia</taxon>
        <taxon>Candidatus Odinarchaeales</taxon>
        <taxon>Candidatus Odinarchaeaceae</taxon>
        <taxon>Candidatus Odinarchaeum</taxon>
    </lineage>
</organism>
<dbReference type="Proteomes" id="UP000186851">
    <property type="component" value="Chromosome"/>
</dbReference>
<dbReference type="EMBL" id="CP091871">
    <property type="protein sequence ID" value="WEU40058.1"/>
    <property type="molecule type" value="Genomic_DNA"/>
</dbReference>
<dbReference type="KEGG" id="oyw:OdinLCB4_006195"/>
<evidence type="ECO:0000313" key="3">
    <source>
        <dbReference type="Proteomes" id="UP000186851"/>
    </source>
</evidence>
<reference evidence="2" key="2">
    <citation type="journal article" date="2022" name="Nat. Microbiol.">
        <title>A closed Candidatus Odinarchaeum chromosome exposes Asgard archaeal viruses.</title>
        <authorList>
            <person name="Tamarit D."/>
            <person name="Caceres E.F."/>
            <person name="Krupovic M."/>
            <person name="Nijland R."/>
            <person name="Eme L."/>
            <person name="Robinson N.P."/>
            <person name="Ettema T.J.G."/>
        </authorList>
    </citation>
    <scope>NUCLEOTIDE SEQUENCE</scope>
    <source>
        <strain evidence="2">LCB_4</strain>
    </source>
</reference>
<proteinExistence type="predicted"/>
<sequence length="203" mass="21846">MSSEKEEDLESLVSRIRVYLDISGVNEIARRYFIMNSFDGVLTSLGIIIGSASAGLINTLFIISAVLGGAIAMAISGISGAYMAEKAERERAFKKLKKALIRDLKGSIQERALRFATFYVALVDGLAPFISPIIVLTPFLLAYLGFIQPLISLIISVVIGFTLLFTLGAFLGRISKGNVLVSGLKMIVAGVLTVLILFVLSLL</sequence>
<evidence type="ECO:0000256" key="1">
    <source>
        <dbReference type="SAM" id="Phobius"/>
    </source>
</evidence>
<feature type="transmembrane region" description="Helical" evidence="1">
    <location>
        <begin position="183"/>
        <end position="202"/>
    </location>
</feature>
<feature type="transmembrane region" description="Helical" evidence="1">
    <location>
        <begin position="32"/>
        <end position="54"/>
    </location>
</feature>
<feature type="transmembrane region" description="Helical" evidence="1">
    <location>
        <begin position="118"/>
        <end position="144"/>
    </location>
</feature>
<evidence type="ECO:0008006" key="4">
    <source>
        <dbReference type="Google" id="ProtNLM"/>
    </source>
</evidence>
<name>A0AAF0IAJ5_ODILC</name>
<keyword evidence="1" id="KW-0812">Transmembrane</keyword>
<accession>A0AAF0IAJ5</accession>